<dbReference type="InterPro" id="IPR051910">
    <property type="entry name" value="ComF/GntX_DNA_util-trans"/>
</dbReference>
<sequence>MKCLPATNNMCHDDNEIYQIFEGRLHLEFAAAYLFYNQQSLAQQLIHALKYKNRRDVGLFLGKQMGLGIRHHDLIASVDGLVPLPLHAKKLRKRGYNQASVLAEGVASIINKPILDNATTRRVHNATQTKKSRMGRWLNVEHIFDIKNPEELENKHLLIIDDVVTTGATIEAFGELLERLPNTRISVLSCAVAVGI</sequence>
<dbReference type="Pfam" id="PF00156">
    <property type="entry name" value="Pribosyltran"/>
    <property type="match status" value="1"/>
</dbReference>
<dbReference type="CDD" id="cd06223">
    <property type="entry name" value="PRTases_typeI"/>
    <property type="match status" value="1"/>
</dbReference>
<dbReference type="EMBL" id="JAQGEF010000039">
    <property type="protein sequence ID" value="MDA3616689.1"/>
    <property type="molecule type" value="Genomic_DNA"/>
</dbReference>
<comment type="caution">
    <text evidence="3">The sequence shown here is derived from an EMBL/GenBank/DDBJ whole genome shotgun (WGS) entry which is preliminary data.</text>
</comment>
<organism evidence="3 4">
    <name type="scientific">Polluticaenibacter yanchengensis</name>
    <dbReference type="NCBI Taxonomy" id="3014562"/>
    <lineage>
        <taxon>Bacteria</taxon>
        <taxon>Pseudomonadati</taxon>
        <taxon>Bacteroidota</taxon>
        <taxon>Chitinophagia</taxon>
        <taxon>Chitinophagales</taxon>
        <taxon>Chitinophagaceae</taxon>
        <taxon>Polluticaenibacter</taxon>
    </lineage>
</organism>
<evidence type="ECO:0000313" key="3">
    <source>
        <dbReference type="EMBL" id="MDA3616689.1"/>
    </source>
</evidence>
<keyword evidence="3" id="KW-0328">Glycosyltransferase</keyword>
<dbReference type="SUPFAM" id="SSF53271">
    <property type="entry name" value="PRTase-like"/>
    <property type="match status" value="1"/>
</dbReference>
<gene>
    <name evidence="3" type="ORF">O3P16_17895</name>
</gene>
<keyword evidence="4" id="KW-1185">Reference proteome</keyword>
<dbReference type="Proteomes" id="UP001210231">
    <property type="component" value="Unassembled WGS sequence"/>
</dbReference>
<dbReference type="PANTHER" id="PTHR47505">
    <property type="entry name" value="DNA UTILIZATION PROTEIN YHGH"/>
    <property type="match status" value="1"/>
</dbReference>
<dbReference type="GO" id="GO:0016757">
    <property type="term" value="F:glycosyltransferase activity"/>
    <property type="evidence" value="ECO:0007669"/>
    <property type="project" value="UniProtKB-KW"/>
</dbReference>
<comment type="similarity">
    <text evidence="1">Belongs to the ComF/GntX family.</text>
</comment>
<reference evidence="3 4" key="1">
    <citation type="submission" date="2022-12" db="EMBL/GenBank/DDBJ databases">
        <title>Chitinophagaceae gen. sp. nov., a new member of the family Chitinophagaceae, isolated from soil in a chemical factory.</title>
        <authorList>
            <person name="Ke Z."/>
        </authorList>
    </citation>
    <scope>NUCLEOTIDE SEQUENCE [LARGE SCALE GENOMIC DNA]</scope>
    <source>
        <strain evidence="3 4">LY-5</strain>
    </source>
</reference>
<evidence type="ECO:0000313" key="4">
    <source>
        <dbReference type="Proteomes" id="UP001210231"/>
    </source>
</evidence>
<dbReference type="Gene3D" id="3.40.50.2020">
    <property type="match status" value="1"/>
</dbReference>
<protein>
    <submittedName>
        <fullName evidence="3">Phosphoribosyltransferase family protein</fullName>
    </submittedName>
</protein>
<evidence type="ECO:0000259" key="2">
    <source>
        <dbReference type="Pfam" id="PF00156"/>
    </source>
</evidence>
<evidence type="ECO:0000256" key="1">
    <source>
        <dbReference type="ARBA" id="ARBA00008007"/>
    </source>
</evidence>
<dbReference type="InterPro" id="IPR029057">
    <property type="entry name" value="PRTase-like"/>
</dbReference>
<dbReference type="PANTHER" id="PTHR47505:SF1">
    <property type="entry name" value="DNA UTILIZATION PROTEIN YHGH"/>
    <property type="match status" value="1"/>
</dbReference>
<accession>A0ABT4UPA7</accession>
<feature type="domain" description="Phosphoribosyltransferase" evidence="2">
    <location>
        <begin position="99"/>
        <end position="180"/>
    </location>
</feature>
<proteinExistence type="inferred from homology"/>
<keyword evidence="3" id="KW-0808">Transferase</keyword>
<dbReference type="InterPro" id="IPR000836">
    <property type="entry name" value="PRTase_dom"/>
</dbReference>
<name>A0ABT4UPA7_9BACT</name>